<reference evidence="12" key="1">
    <citation type="submission" date="2023-03" db="UniProtKB">
        <authorList>
            <consortium name="WormBaseParasite"/>
        </authorList>
    </citation>
    <scope>IDENTIFICATION</scope>
</reference>
<feature type="region of interest" description="Disordered" evidence="9">
    <location>
        <begin position="487"/>
        <end position="515"/>
    </location>
</feature>
<protein>
    <submittedName>
        <fullName evidence="12">Nanos-type domain-containing protein</fullName>
    </submittedName>
</protein>
<keyword evidence="5" id="KW-0862">Zinc</keyword>
<keyword evidence="3" id="KW-0479">Metal-binding</keyword>
<keyword evidence="2" id="KW-0963">Cytoplasm</keyword>
<comment type="subcellular location">
    <subcellularLocation>
        <location evidence="1">Cytoplasm</location>
    </subcellularLocation>
</comment>
<dbReference type="Pfam" id="PF05741">
    <property type="entry name" value="zf-nanos"/>
    <property type="match status" value="1"/>
</dbReference>
<keyword evidence="6 8" id="KW-0810">Translation regulation</keyword>
<evidence type="ECO:0000256" key="8">
    <source>
        <dbReference type="PROSITE-ProRule" id="PRU00855"/>
    </source>
</evidence>
<comment type="similarity">
    <text evidence="8">Belongs to the nanos family.</text>
</comment>
<keyword evidence="4 8" id="KW-0863">Zinc-finger</keyword>
<feature type="region of interest" description="Disordered" evidence="9">
    <location>
        <begin position="797"/>
        <end position="819"/>
    </location>
</feature>
<feature type="domain" description="Nanos-type" evidence="10">
    <location>
        <begin position="654"/>
        <end position="709"/>
    </location>
</feature>
<organism evidence="11 12">
    <name type="scientific">Ascaris lumbricoides</name>
    <name type="common">Giant roundworm</name>
    <dbReference type="NCBI Taxonomy" id="6252"/>
    <lineage>
        <taxon>Eukaryota</taxon>
        <taxon>Metazoa</taxon>
        <taxon>Ecdysozoa</taxon>
        <taxon>Nematoda</taxon>
        <taxon>Chromadorea</taxon>
        <taxon>Rhabditida</taxon>
        <taxon>Spirurina</taxon>
        <taxon>Ascaridomorpha</taxon>
        <taxon>Ascaridoidea</taxon>
        <taxon>Ascarididae</taxon>
        <taxon>Ascaris</taxon>
    </lineage>
</organism>
<name>A0A9J2PJJ8_ASCLU</name>
<dbReference type="PROSITE" id="PS51522">
    <property type="entry name" value="ZF_NANOS"/>
    <property type="match status" value="1"/>
</dbReference>
<dbReference type="GO" id="GO:0003723">
    <property type="term" value="F:RNA binding"/>
    <property type="evidence" value="ECO:0007669"/>
    <property type="project" value="UniProtKB-UniRule"/>
</dbReference>
<dbReference type="InterPro" id="IPR008705">
    <property type="entry name" value="Nanos/Xcar2"/>
</dbReference>
<feature type="compositionally biased region" description="Basic and acidic residues" evidence="9">
    <location>
        <begin position="799"/>
        <end position="819"/>
    </location>
</feature>
<sequence length="843" mass="92199">MRSHLPLLVHRQVQALALFVYCRAVKRLFSKSWLKCCRCWMMSIAGRGTPIPTLDSGVVDSTPYPQPQDSSERLATSDAQGLLRSNVQLQYANMPQPVMLPGGHYYIVQPVPQFQKNGVTYYGAAAIEKQRTHLFVDSIRQHYLSMNGPLASEADVPYVNATSTPHNSASQNDLLMEQTPYVAGAVIQPCVPSSQPPVITQQQNPQSGMQQSLPSYQSCYAYTSSLGQLTPQQAPFFYSQPQTPSPPADEQAPFTFVPVQTNEQYGSVLPSRSYSQPAACMPSASLQAKIPSSSTGVVPINCCSNTVPPGFKTHLTTTEAAAPVNDVAFFQSAGVPMGGPPSTKMASASVPTTPTPYNQPCAPLPGSVVLEDGRVVCLQQPSLQTRMPFCSTPTQSFVQGPLFAPNNHILQPVGGITNQQFIPQAQNNFVPRLPVAATPLVVQNTPRPLMNFARRHNLISLTATPPSYNPTSRARKKPIAVLPYTGISRKEEESENENMPHNATSKKEWGEPPANIDAHEEHMDKSEKEDIITESLHQKSKPVNGNGVVNPLATTNADISHLPEHKAFEQNGNDGRHTLKQQQGSPEANKAIVVNEPAMEESGGSGESKATVDVKDDEGITPVQTMSISNEDYAEEGCSPPSAQRVAGHSAPLECAFCKSKKEPPEVYKSHCLRNAKTGVTTCPKLRQFVCALCMATGDKAHTPFFCPLNKYRGRGRSSNDVRASMRVANPGGPSWVQPRGRGVAPQARWDMRAFADAMAERSANGGHVSYDRSIPSTSRLRDGYIFSARCSTNEEEERQALRHDDSPHSHRKETPFQHESNDMGRIQFYFACVFEVFYHCLL</sequence>
<evidence type="ECO:0000313" key="12">
    <source>
        <dbReference type="WBParaSite" id="ALUE_0000948901-mRNA-1"/>
    </source>
</evidence>
<dbReference type="InterPro" id="IPR024161">
    <property type="entry name" value="Znf_nanos-typ"/>
</dbReference>
<evidence type="ECO:0000256" key="4">
    <source>
        <dbReference type="ARBA" id="ARBA00022771"/>
    </source>
</evidence>
<evidence type="ECO:0000256" key="3">
    <source>
        <dbReference type="ARBA" id="ARBA00022723"/>
    </source>
</evidence>
<dbReference type="GO" id="GO:0005737">
    <property type="term" value="C:cytoplasm"/>
    <property type="evidence" value="ECO:0007669"/>
    <property type="project" value="UniProtKB-SubCell"/>
</dbReference>
<keyword evidence="7 8" id="KW-0694">RNA-binding</keyword>
<evidence type="ECO:0000256" key="2">
    <source>
        <dbReference type="ARBA" id="ARBA00022490"/>
    </source>
</evidence>
<dbReference type="AlphaFoldDB" id="A0A9J2PJJ8"/>
<dbReference type="PANTHER" id="PTHR12887">
    <property type="entry name" value="NANOS PROTEIN"/>
    <property type="match status" value="1"/>
</dbReference>
<dbReference type="InterPro" id="IPR038129">
    <property type="entry name" value="Nanos_sf"/>
</dbReference>
<evidence type="ECO:0000256" key="1">
    <source>
        <dbReference type="ARBA" id="ARBA00004496"/>
    </source>
</evidence>
<keyword evidence="11" id="KW-1185">Reference proteome</keyword>
<evidence type="ECO:0000256" key="9">
    <source>
        <dbReference type="SAM" id="MobiDB-lite"/>
    </source>
</evidence>
<dbReference type="Gene3D" id="4.10.60.30">
    <property type="entry name" value="Nanos, RNA-binding domain"/>
    <property type="match status" value="1"/>
</dbReference>
<evidence type="ECO:0000313" key="11">
    <source>
        <dbReference type="Proteomes" id="UP000036681"/>
    </source>
</evidence>
<dbReference type="WBParaSite" id="ALUE_0000948901-mRNA-1">
    <property type="protein sequence ID" value="ALUE_0000948901-mRNA-1"/>
    <property type="gene ID" value="ALUE_0000948901"/>
</dbReference>
<dbReference type="GO" id="GO:0008270">
    <property type="term" value="F:zinc ion binding"/>
    <property type="evidence" value="ECO:0007669"/>
    <property type="project" value="UniProtKB-KW"/>
</dbReference>
<evidence type="ECO:0000256" key="5">
    <source>
        <dbReference type="ARBA" id="ARBA00022833"/>
    </source>
</evidence>
<dbReference type="Proteomes" id="UP000036681">
    <property type="component" value="Unplaced"/>
</dbReference>
<accession>A0A9J2PJJ8</accession>
<evidence type="ECO:0000256" key="7">
    <source>
        <dbReference type="ARBA" id="ARBA00022884"/>
    </source>
</evidence>
<evidence type="ECO:0000256" key="6">
    <source>
        <dbReference type="ARBA" id="ARBA00022845"/>
    </source>
</evidence>
<dbReference type="GO" id="GO:0006417">
    <property type="term" value="P:regulation of translation"/>
    <property type="evidence" value="ECO:0007669"/>
    <property type="project" value="UniProtKB-UniRule"/>
</dbReference>
<evidence type="ECO:0000259" key="10">
    <source>
        <dbReference type="PROSITE" id="PS51522"/>
    </source>
</evidence>
<proteinExistence type="inferred from homology"/>